<reference evidence="6 7" key="1">
    <citation type="submission" date="2018-05" db="EMBL/GenBank/DDBJ databases">
        <title>Whole genome sequencing of Paracoccus thiocyanatus SST.</title>
        <authorList>
            <person name="Ghosh W."/>
            <person name="Rameez M.J."/>
            <person name="Roy C."/>
        </authorList>
    </citation>
    <scope>NUCLEOTIDE SEQUENCE [LARGE SCALE GENOMIC DNA]</scope>
    <source>
        <strain evidence="6 7">SST</strain>
    </source>
</reference>
<evidence type="ECO:0000259" key="5">
    <source>
        <dbReference type="SMART" id="SM00528"/>
    </source>
</evidence>
<evidence type="ECO:0000256" key="2">
    <source>
        <dbReference type="ARBA" id="ARBA00010610"/>
    </source>
</evidence>
<dbReference type="EMBL" id="QFCQ01000028">
    <property type="protein sequence ID" value="RDW13617.1"/>
    <property type="molecule type" value="Genomic_DNA"/>
</dbReference>
<dbReference type="Pfam" id="PF00816">
    <property type="entry name" value="Histone_HNS"/>
    <property type="match status" value="1"/>
</dbReference>
<keyword evidence="3" id="KW-0963">Cytoplasm</keyword>
<dbReference type="GO" id="GO:0003681">
    <property type="term" value="F:bent DNA binding"/>
    <property type="evidence" value="ECO:0007669"/>
    <property type="project" value="TreeGrafter"/>
</dbReference>
<name>A0A3D8PDS7_9RHOB</name>
<dbReference type="PANTHER" id="PTHR38097">
    <property type="match status" value="1"/>
</dbReference>
<dbReference type="GO" id="GO:0001217">
    <property type="term" value="F:DNA-binding transcription repressor activity"/>
    <property type="evidence" value="ECO:0007669"/>
    <property type="project" value="TreeGrafter"/>
</dbReference>
<evidence type="ECO:0000256" key="1">
    <source>
        <dbReference type="ARBA" id="ARBA00004453"/>
    </source>
</evidence>
<protein>
    <submittedName>
        <fullName evidence="6">Transcriptional regulator</fullName>
    </submittedName>
</protein>
<evidence type="ECO:0000256" key="3">
    <source>
        <dbReference type="ARBA" id="ARBA00022490"/>
    </source>
</evidence>
<evidence type="ECO:0000313" key="7">
    <source>
        <dbReference type="Proteomes" id="UP000256679"/>
    </source>
</evidence>
<dbReference type="GO" id="GO:0032993">
    <property type="term" value="C:protein-DNA complex"/>
    <property type="evidence" value="ECO:0007669"/>
    <property type="project" value="TreeGrafter"/>
</dbReference>
<gene>
    <name evidence="6" type="ORF">DIE28_07130</name>
</gene>
<feature type="domain" description="DNA-binding protein H-NS-like C-terminal" evidence="5">
    <location>
        <begin position="60"/>
        <end position="105"/>
    </location>
</feature>
<dbReference type="SUPFAM" id="SSF81273">
    <property type="entry name" value="H-NS histone-like proteins"/>
    <property type="match status" value="1"/>
</dbReference>
<dbReference type="RefSeq" id="WP_115755371.1">
    <property type="nucleotide sequence ID" value="NZ_QFCQ01000028.1"/>
</dbReference>
<dbReference type="SMART" id="SM00528">
    <property type="entry name" value="HNS"/>
    <property type="match status" value="1"/>
</dbReference>
<comment type="similarity">
    <text evidence="2">Belongs to the histone-like protein H-NS family.</text>
</comment>
<accession>A0A3D8PDS7</accession>
<dbReference type="GO" id="GO:0005829">
    <property type="term" value="C:cytosol"/>
    <property type="evidence" value="ECO:0007669"/>
    <property type="project" value="TreeGrafter"/>
</dbReference>
<dbReference type="InterPro" id="IPR027444">
    <property type="entry name" value="H-NS_C_dom"/>
</dbReference>
<dbReference type="InterPro" id="IPR037150">
    <property type="entry name" value="H-NS_C_dom_sf"/>
</dbReference>
<dbReference type="GO" id="GO:0003680">
    <property type="term" value="F:minor groove of adenine-thymine-rich DNA binding"/>
    <property type="evidence" value="ECO:0007669"/>
    <property type="project" value="TreeGrafter"/>
</dbReference>
<sequence length="105" mass="11453">MTDIDLNALPLAELKQLEKNVAKAIASFEDRRKAEARAAAEAVAKEHGFSLGELAEMSPVQKRAAAAPKYRHPENPEITWSGRGRKPGWIVEGLEAGKSLDDFAI</sequence>
<keyword evidence="4" id="KW-0238">DNA-binding</keyword>
<evidence type="ECO:0000313" key="6">
    <source>
        <dbReference type="EMBL" id="RDW13617.1"/>
    </source>
</evidence>
<proteinExistence type="inferred from homology"/>
<organism evidence="6 7">
    <name type="scientific">Paracoccus thiocyanatus</name>
    <dbReference type="NCBI Taxonomy" id="34006"/>
    <lineage>
        <taxon>Bacteria</taxon>
        <taxon>Pseudomonadati</taxon>
        <taxon>Pseudomonadota</taxon>
        <taxon>Alphaproteobacteria</taxon>
        <taxon>Rhodobacterales</taxon>
        <taxon>Paracoccaceae</taxon>
        <taxon>Paracoccus</taxon>
    </lineage>
</organism>
<comment type="caution">
    <text evidence="6">The sequence shown here is derived from an EMBL/GenBank/DDBJ whole genome shotgun (WGS) entry which is preliminary data.</text>
</comment>
<dbReference type="Gene3D" id="4.10.430.10">
    <property type="entry name" value="Histone-like protein H-NS, C-terminal domain"/>
    <property type="match status" value="1"/>
</dbReference>
<dbReference type="GO" id="GO:0009295">
    <property type="term" value="C:nucleoid"/>
    <property type="evidence" value="ECO:0007669"/>
    <property type="project" value="UniProtKB-SubCell"/>
</dbReference>
<dbReference type="AlphaFoldDB" id="A0A3D8PDS7"/>
<keyword evidence="7" id="KW-1185">Reference proteome</keyword>
<evidence type="ECO:0000256" key="4">
    <source>
        <dbReference type="ARBA" id="ARBA00023125"/>
    </source>
</evidence>
<dbReference type="PANTHER" id="PTHR38097:SF2">
    <property type="entry name" value="DNA-BINDING PROTEIN STPA"/>
    <property type="match status" value="1"/>
</dbReference>
<comment type="subcellular location">
    <subcellularLocation>
        <location evidence="1">Cytoplasm</location>
        <location evidence="1">Nucleoid</location>
    </subcellularLocation>
</comment>
<dbReference type="Proteomes" id="UP000256679">
    <property type="component" value="Unassembled WGS sequence"/>
</dbReference>
<dbReference type="GO" id="GO:0000976">
    <property type="term" value="F:transcription cis-regulatory region binding"/>
    <property type="evidence" value="ECO:0007669"/>
    <property type="project" value="TreeGrafter"/>
</dbReference>